<dbReference type="SUPFAM" id="SSF51092">
    <property type="entry name" value="Vitelline membrane outer protein-I (VMO-I)"/>
    <property type="match status" value="1"/>
</dbReference>
<dbReference type="PANTHER" id="PTHR18841">
    <property type="entry name" value="VITELLINE MEMBRANE OUTER LAYER PROTEIN I-RELATED"/>
    <property type="match status" value="1"/>
</dbReference>
<accession>A0A816DQ78</accession>
<evidence type="ECO:0000313" key="3">
    <source>
        <dbReference type="EMBL" id="CAF1640044.1"/>
    </source>
</evidence>
<dbReference type="Pfam" id="PF03762">
    <property type="entry name" value="VOMI"/>
    <property type="match status" value="1"/>
</dbReference>
<reference evidence="3" key="1">
    <citation type="submission" date="2021-02" db="EMBL/GenBank/DDBJ databases">
        <authorList>
            <person name="Nowell W R."/>
        </authorList>
    </citation>
    <scope>NUCLEOTIDE SEQUENCE</scope>
</reference>
<dbReference type="AlphaFoldDB" id="A0A816DQ78"/>
<dbReference type="OrthoDB" id="6344411at2759"/>
<evidence type="ECO:0000313" key="4">
    <source>
        <dbReference type="Proteomes" id="UP000663828"/>
    </source>
</evidence>
<comment type="caution">
    <text evidence="3">The sequence shown here is derived from an EMBL/GenBank/DDBJ whole genome shotgun (WGS) entry which is preliminary data.</text>
</comment>
<dbReference type="Proteomes" id="UP000663828">
    <property type="component" value="Unassembled WGS sequence"/>
</dbReference>
<keyword evidence="1" id="KW-1133">Transmembrane helix</keyword>
<sequence length="298" mass="32378">MIFNNKTTPQLDEKETGEIHTIQSSSLYKCILRNKRKCIISTLLIILAITIWTAALLTKKETGKETSLAISDISTTITAMTTEAAVTTELLTTTISAVITTTKASVTSITIKVSFPGRSDFTSELRPTVGLRGDFMGYAYCPANTWAYGFQQRVEPPQGGNDDSALNAVRLFCRGKNVADSYTISSYDGLWGDWGDSVSCNTTNNDFIYYAMFRIELALGINDYSSANDFRSRCWNGTTNSSGYLQAANGGQWGFWLLGAACKSGSAICGINTRFEAYQGPTADDTAMNGAFFGCCSL</sequence>
<dbReference type="Gene3D" id="2.100.10.20">
    <property type="entry name" value="Vitelline membrane outer layer protein I (VOMI)"/>
    <property type="match status" value="1"/>
</dbReference>
<protein>
    <recommendedName>
        <fullName evidence="5">Vitelline membrane outer layer 1-like protein</fullName>
    </recommendedName>
</protein>
<evidence type="ECO:0008006" key="5">
    <source>
        <dbReference type="Google" id="ProtNLM"/>
    </source>
</evidence>
<keyword evidence="1" id="KW-0812">Transmembrane</keyword>
<dbReference type="PANTHER" id="PTHR18841:SF0">
    <property type="entry name" value="VITELLINE MEMBRANE OUTER LAYER 1 HOMOLOG A-RELATED"/>
    <property type="match status" value="1"/>
</dbReference>
<dbReference type="GO" id="GO:0005615">
    <property type="term" value="C:extracellular space"/>
    <property type="evidence" value="ECO:0007669"/>
    <property type="project" value="TreeGrafter"/>
</dbReference>
<dbReference type="EMBL" id="CAJNOJ010000281">
    <property type="protein sequence ID" value="CAF1366229.1"/>
    <property type="molecule type" value="Genomic_DNA"/>
</dbReference>
<keyword evidence="1" id="KW-0472">Membrane</keyword>
<feature type="transmembrane region" description="Helical" evidence="1">
    <location>
        <begin position="38"/>
        <end position="57"/>
    </location>
</feature>
<dbReference type="Proteomes" id="UP000663852">
    <property type="component" value="Unassembled WGS sequence"/>
</dbReference>
<keyword evidence="4" id="KW-1185">Reference proteome</keyword>
<name>A0A816DQ78_ADIRI</name>
<gene>
    <name evidence="2" type="ORF">EDS130_LOCUS34110</name>
    <name evidence="3" type="ORF">XAT740_LOCUS53157</name>
</gene>
<organism evidence="3 4">
    <name type="scientific">Adineta ricciae</name>
    <name type="common">Rotifer</name>
    <dbReference type="NCBI Taxonomy" id="249248"/>
    <lineage>
        <taxon>Eukaryota</taxon>
        <taxon>Metazoa</taxon>
        <taxon>Spiralia</taxon>
        <taxon>Gnathifera</taxon>
        <taxon>Rotifera</taxon>
        <taxon>Eurotatoria</taxon>
        <taxon>Bdelloidea</taxon>
        <taxon>Adinetida</taxon>
        <taxon>Adinetidae</taxon>
        <taxon>Adineta</taxon>
    </lineage>
</organism>
<evidence type="ECO:0000313" key="2">
    <source>
        <dbReference type="EMBL" id="CAF1366229.1"/>
    </source>
</evidence>
<dbReference type="EMBL" id="CAJNOR010009004">
    <property type="protein sequence ID" value="CAF1640044.1"/>
    <property type="molecule type" value="Genomic_DNA"/>
</dbReference>
<evidence type="ECO:0000256" key="1">
    <source>
        <dbReference type="SAM" id="Phobius"/>
    </source>
</evidence>
<dbReference type="InterPro" id="IPR036706">
    <property type="entry name" value="VOMI_sf"/>
</dbReference>
<dbReference type="InterPro" id="IPR005515">
    <property type="entry name" value="VOMI"/>
</dbReference>
<proteinExistence type="predicted"/>